<evidence type="ECO:0000313" key="1">
    <source>
        <dbReference type="EMBL" id="XPM66207.1"/>
    </source>
</evidence>
<proteinExistence type="predicted"/>
<accession>A0ACD5GZ90</accession>
<reference evidence="1 2" key="1">
    <citation type="journal article" date="2016" name="Genome Announc.">
        <title>Draft Genome Sequence of the Thermotolerant Cyanobacterium Desertifilum sp. IPPAS B-1220.</title>
        <authorList>
            <person name="Mironov K.S."/>
            <person name="Sinetova M.A."/>
            <person name="Bolatkhan K."/>
            <person name="Zayadan B.K."/>
            <person name="Ustinova V.V."/>
            <person name="Kupriyanova E.V."/>
            <person name="Skrypnik A.N."/>
            <person name="Gogoleva N.E."/>
            <person name="Gogolev Y.V."/>
            <person name="Los D.A."/>
        </authorList>
    </citation>
    <scope>NUCLEOTIDE SEQUENCE [LARGE SCALE GENOMIC DNA]</scope>
    <source>
        <strain evidence="1 2">IPPAS B-1220</strain>
    </source>
</reference>
<gene>
    <name evidence="1" type="ORF">BH720_012895</name>
</gene>
<protein>
    <submittedName>
        <fullName evidence="1">Uncharacterized protein</fullName>
    </submittedName>
</protein>
<keyword evidence="2" id="KW-1185">Reference proteome</keyword>
<sequence>MTIIVPIPVNQPPVADSKTADPVANNAIAPIPPLSATDPDGDPIASFTITGFPPPTRERYCLMVSQ</sequence>
<dbReference type="Proteomes" id="UP000095472">
    <property type="component" value="Chromosome"/>
</dbReference>
<organism evidence="1 2">
    <name type="scientific">Desertifilum tharense IPPAS B-1220</name>
    <dbReference type="NCBI Taxonomy" id="1781255"/>
    <lineage>
        <taxon>Bacteria</taxon>
        <taxon>Bacillati</taxon>
        <taxon>Cyanobacteriota</taxon>
        <taxon>Cyanophyceae</taxon>
        <taxon>Desertifilales</taxon>
        <taxon>Desertifilaceae</taxon>
        <taxon>Desertifilum</taxon>
    </lineage>
</organism>
<dbReference type="EMBL" id="CP182909">
    <property type="protein sequence ID" value="XPM66207.1"/>
    <property type="molecule type" value="Genomic_DNA"/>
</dbReference>
<name>A0ACD5GZ90_9CYAN</name>
<evidence type="ECO:0000313" key="2">
    <source>
        <dbReference type="Proteomes" id="UP000095472"/>
    </source>
</evidence>